<evidence type="ECO:0000256" key="1">
    <source>
        <dbReference type="SAM" id="SignalP"/>
    </source>
</evidence>
<evidence type="ECO:0000259" key="2">
    <source>
        <dbReference type="Pfam" id="PF13472"/>
    </source>
</evidence>
<dbReference type="eggNOG" id="COG2755">
    <property type="taxonomic scope" value="Bacteria"/>
</dbReference>
<dbReference type="OrthoDB" id="9786188at2"/>
<dbReference type="InterPro" id="IPR013830">
    <property type="entry name" value="SGNH_hydro"/>
</dbReference>
<dbReference type="STRING" id="395493.BegalDRAFT_1740"/>
<gene>
    <name evidence="3" type="ORF">BegalDRAFT_1740</name>
</gene>
<dbReference type="Gene3D" id="3.40.50.1110">
    <property type="entry name" value="SGNH hydrolase"/>
    <property type="match status" value="1"/>
</dbReference>
<dbReference type="GO" id="GO:0004622">
    <property type="term" value="F:phosphatidylcholine lysophospholipase activity"/>
    <property type="evidence" value="ECO:0007669"/>
    <property type="project" value="TreeGrafter"/>
</dbReference>
<dbReference type="InterPro" id="IPR008265">
    <property type="entry name" value="Lipase_GDSL_AS"/>
</dbReference>
<sequence length="210" mass="23312">MLKNLLFCLVLLLWGGFTQAKTPTLLVVGDSLSAGYGITLEQGWVALLEKRLTNDEKYQAWKVVNASISGDTTSGGRARLSALLSTHQPQVVILELGGNDGLRGLNLKEMRENLMRMITESQQAGATVILFGMKIPPNYGEVYTQRFEQIYQQLASEYQLIFLPFFLEGVAGIPEKMQADGIHPKAEAQAQLLENVWSTLEPVLQSQKQE</sequence>
<dbReference type="PANTHER" id="PTHR30383:SF24">
    <property type="entry name" value="THIOESTERASE 1_PROTEASE 1_LYSOPHOSPHOLIPASE L1"/>
    <property type="match status" value="1"/>
</dbReference>
<dbReference type="InterPro" id="IPR036514">
    <property type="entry name" value="SGNH_hydro_sf"/>
</dbReference>
<dbReference type="EMBL" id="JH600070">
    <property type="protein sequence ID" value="EIJ42617.1"/>
    <property type="molecule type" value="Genomic_DNA"/>
</dbReference>
<evidence type="ECO:0000313" key="3">
    <source>
        <dbReference type="EMBL" id="EIJ42617.1"/>
    </source>
</evidence>
<organism evidence="3 4">
    <name type="scientific">Beggiatoa alba B18LD</name>
    <dbReference type="NCBI Taxonomy" id="395493"/>
    <lineage>
        <taxon>Bacteria</taxon>
        <taxon>Pseudomonadati</taxon>
        <taxon>Pseudomonadota</taxon>
        <taxon>Gammaproteobacteria</taxon>
        <taxon>Thiotrichales</taxon>
        <taxon>Thiotrichaceae</taxon>
        <taxon>Beggiatoa</taxon>
    </lineage>
</organism>
<dbReference type="GO" id="GO:0006629">
    <property type="term" value="P:lipid metabolic process"/>
    <property type="evidence" value="ECO:0007669"/>
    <property type="project" value="InterPro"/>
</dbReference>
<dbReference type="Pfam" id="PF13472">
    <property type="entry name" value="Lipase_GDSL_2"/>
    <property type="match status" value="1"/>
</dbReference>
<evidence type="ECO:0000313" key="4">
    <source>
        <dbReference type="Proteomes" id="UP000005744"/>
    </source>
</evidence>
<proteinExistence type="predicted"/>
<feature type="domain" description="SGNH hydrolase-type esterase" evidence="2">
    <location>
        <begin position="27"/>
        <end position="189"/>
    </location>
</feature>
<protein>
    <submittedName>
        <fullName evidence="3">Lysophospholipase L1-like esterase</fullName>
    </submittedName>
</protein>
<reference evidence="3 4" key="1">
    <citation type="submission" date="2011-11" db="EMBL/GenBank/DDBJ databases">
        <title>Improved High-Quality Draft sequence of Beggiatoa alba B18lD.</title>
        <authorList>
            <consortium name="US DOE Joint Genome Institute"/>
            <person name="Lucas S."/>
            <person name="Han J."/>
            <person name="Lapidus A."/>
            <person name="Cheng J.-F."/>
            <person name="Goodwin L."/>
            <person name="Pitluck S."/>
            <person name="Peters L."/>
            <person name="Mikhailova N."/>
            <person name="Held B."/>
            <person name="Detter J.C."/>
            <person name="Han C."/>
            <person name="Tapia R."/>
            <person name="Land M."/>
            <person name="Hauser L."/>
            <person name="Kyrpides N."/>
            <person name="Ivanova N."/>
            <person name="Pagani I."/>
            <person name="Samuel K."/>
            <person name="Teske A."/>
            <person name="Mueller J."/>
            <person name="Woyke T."/>
        </authorList>
    </citation>
    <scope>NUCLEOTIDE SEQUENCE [LARGE SCALE GENOMIC DNA]</scope>
    <source>
        <strain evidence="3 4">B18LD</strain>
    </source>
</reference>
<keyword evidence="1" id="KW-0732">Signal</keyword>
<dbReference type="PROSITE" id="PS01098">
    <property type="entry name" value="LIPASE_GDSL_SER"/>
    <property type="match status" value="1"/>
</dbReference>
<name>I3CG74_9GAMM</name>
<feature type="signal peptide" evidence="1">
    <location>
        <begin position="1"/>
        <end position="20"/>
    </location>
</feature>
<keyword evidence="4" id="KW-1185">Reference proteome</keyword>
<dbReference type="AlphaFoldDB" id="I3CG74"/>
<dbReference type="HOGENOM" id="CLU_051180_3_0_6"/>
<feature type="chain" id="PRO_5003669503" evidence="1">
    <location>
        <begin position="21"/>
        <end position="210"/>
    </location>
</feature>
<dbReference type="Proteomes" id="UP000005744">
    <property type="component" value="Unassembled WGS sequence"/>
</dbReference>
<dbReference type="InterPro" id="IPR051532">
    <property type="entry name" value="Ester_Hydrolysis_Enzymes"/>
</dbReference>
<dbReference type="RefSeq" id="WP_002685713.1">
    <property type="nucleotide sequence ID" value="NZ_JH600070.1"/>
</dbReference>
<accession>I3CG74</accession>
<dbReference type="CDD" id="cd01822">
    <property type="entry name" value="Lysophospholipase_L1_like"/>
    <property type="match status" value="1"/>
</dbReference>
<dbReference type="PANTHER" id="PTHR30383">
    <property type="entry name" value="THIOESTERASE 1/PROTEASE 1/LYSOPHOSPHOLIPASE L1"/>
    <property type="match status" value="1"/>
</dbReference>
<dbReference type="SUPFAM" id="SSF52266">
    <property type="entry name" value="SGNH hydrolase"/>
    <property type="match status" value="1"/>
</dbReference>